<keyword evidence="1" id="KW-1133">Transmembrane helix</keyword>
<keyword evidence="1" id="KW-0472">Membrane</keyword>
<evidence type="ECO:0000256" key="1">
    <source>
        <dbReference type="SAM" id="Phobius"/>
    </source>
</evidence>
<keyword evidence="1" id="KW-0812">Transmembrane</keyword>
<evidence type="ECO:0000313" key="3">
    <source>
        <dbReference type="Proteomes" id="UP000013378"/>
    </source>
</evidence>
<comment type="caution">
    <text evidence="2">The sequence shown here is derived from an EMBL/GenBank/DDBJ whole genome shotgun (WGS) entry which is preliminary data.</text>
</comment>
<dbReference type="Pfam" id="PF06161">
    <property type="entry name" value="DUF975"/>
    <property type="match status" value="1"/>
</dbReference>
<proteinExistence type="predicted"/>
<feature type="transmembrane region" description="Helical" evidence="1">
    <location>
        <begin position="27"/>
        <end position="53"/>
    </location>
</feature>
<protein>
    <submittedName>
        <fullName evidence="2">Integral membrane protein</fullName>
    </submittedName>
</protein>
<gene>
    <name evidence="2" type="ORF">L21TH_0210</name>
</gene>
<dbReference type="Proteomes" id="UP000013378">
    <property type="component" value="Unassembled WGS sequence"/>
</dbReference>
<accession>R1CYQ3</accession>
<sequence length="76" mass="8772">MRDNPEIGPLEAISQSIEMMDGHKMRLFVLVLSFIGWFLLGIITFGIGLIWVIPYYRTTIANFYQDLIGNENYSVE</sequence>
<dbReference type="PATRIC" id="fig|1304284.3.peg.204"/>
<dbReference type="PANTHER" id="PTHR40076:SF1">
    <property type="entry name" value="MEMBRANE PROTEIN"/>
    <property type="match status" value="1"/>
</dbReference>
<dbReference type="AlphaFoldDB" id="R1CYQ3"/>
<organism evidence="2 3">
    <name type="scientific">Caldisalinibacter kiritimatiensis</name>
    <dbReference type="NCBI Taxonomy" id="1304284"/>
    <lineage>
        <taxon>Bacteria</taxon>
        <taxon>Bacillati</taxon>
        <taxon>Bacillota</taxon>
        <taxon>Tissierellia</taxon>
        <taxon>Tissierellales</taxon>
        <taxon>Thermohalobacteraceae</taxon>
        <taxon>Caldisalinibacter</taxon>
    </lineage>
</organism>
<dbReference type="eggNOG" id="COG5523">
    <property type="taxonomic scope" value="Bacteria"/>
</dbReference>
<evidence type="ECO:0000313" key="2">
    <source>
        <dbReference type="EMBL" id="EOD01714.1"/>
    </source>
</evidence>
<keyword evidence="3" id="KW-1185">Reference proteome</keyword>
<dbReference type="EMBL" id="ARZA01000038">
    <property type="protein sequence ID" value="EOD01714.1"/>
    <property type="molecule type" value="Genomic_DNA"/>
</dbReference>
<name>R1CYQ3_9FIRM</name>
<dbReference type="PANTHER" id="PTHR40076">
    <property type="entry name" value="MEMBRANE PROTEIN-RELATED"/>
    <property type="match status" value="1"/>
</dbReference>
<dbReference type="InterPro" id="IPR010380">
    <property type="entry name" value="DUF975"/>
</dbReference>
<reference evidence="2 3" key="1">
    <citation type="journal article" date="2015" name="Geomicrobiol. J.">
        <title>Caldisalinibacter kiritimatiensis gen. nov., sp. nov., a moderately thermohalophilic thiosulfate-reducing bacterium from a hypersaline microbial mat.</title>
        <authorList>
            <person name="Ben Hania W."/>
            <person name="Joseph M."/>
            <person name="Fiebig A."/>
            <person name="Bunk B."/>
            <person name="Klenk H.-P."/>
            <person name="Fardeau M.-L."/>
            <person name="Spring S."/>
        </authorList>
    </citation>
    <scope>NUCLEOTIDE SEQUENCE [LARGE SCALE GENOMIC DNA]</scope>
    <source>
        <strain evidence="2 3">L21-TH-D2</strain>
    </source>
</reference>